<evidence type="ECO:0008006" key="5">
    <source>
        <dbReference type="Google" id="ProtNLM"/>
    </source>
</evidence>
<organism evidence="3 4">
    <name type="scientific">Candidatus Caccopulliclostridium gallistercoris</name>
    <dbReference type="NCBI Taxonomy" id="2840719"/>
    <lineage>
        <taxon>Bacteria</taxon>
        <taxon>Bacillati</taxon>
        <taxon>Bacillota</taxon>
        <taxon>Clostridia</taxon>
        <taxon>Candidatus Caccopulliclostridium</taxon>
    </lineage>
</organism>
<dbReference type="AlphaFoldDB" id="A0A9D1NDG7"/>
<comment type="caution">
    <text evidence="3">The sequence shown here is derived from an EMBL/GenBank/DDBJ whole genome shotgun (WGS) entry which is preliminary data.</text>
</comment>
<feature type="compositionally biased region" description="Polar residues" evidence="1">
    <location>
        <begin position="422"/>
        <end position="438"/>
    </location>
</feature>
<accession>A0A9D1NDG7</accession>
<keyword evidence="2" id="KW-1133">Transmembrane helix</keyword>
<feature type="compositionally biased region" description="Low complexity" evidence="1">
    <location>
        <begin position="406"/>
        <end position="419"/>
    </location>
</feature>
<keyword evidence="2" id="KW-0812">Transmembrane</keyword>
<dbReference type="Proteomes" id="UP000886861">
    <property type="component" value="Unassembled WGS sequence"/>
</dbReference>
<feature type="transmembrane region" description="Helical" evidence="2">
    <location>
        <begin position="12"/>
        <end position="34"/>
    </location>
</feature>
<feature type="compositionally biased region" description="Basic and acidic residues" evidence="1">
    <location>
        <begin position="359"/>
        <end position="393"/>
    </location>
</feature>
<sequence length="450" mass="50554">MTNPEKTKKHKTLYQVLGIIGDIIFIPIILIALVSSSAMFVARSQNAMPSIFGVSLGFVASESMEPSGFMKGDVVFLVKCDPYTLKVGTPDDIEDELGDVIAFYQYSDPADSRLGLTRVDDSEVLTAPDPSEIDPELANSRVSVSNLPDNVRIVFHEVVGRYVDSDGTLFLQTKGTGNTNEDVVKVRADYVLGKYTYTPNWLRATFRFCASQIGMIILVVLPLGILILFECFSLIEQANNMMIEKAVIQGKLRYNDPDSIKANVGIEMNDVEKVRFYALAAEEDKEGVQDFLWKYLEDGDKSEKEEYEFVKKALDAYKINPEIYFDMWTEHIKGKKNKEKLKAYREEWRVKNNIANKENHLIKQGETLGKENREDSSSQETTKEAGANKEDKRPRRKERATSESGASEQNATEQEANAEVGSASSNANKQGENSQNSKLPKRPKKPEEPK</sequence>
<evidence type="ECO:0000313" key="4">
    <source>
        <dbReference type="Proteomes" id="UP000886861"/>
    </source>
</evidence>
<evidence type="ECO:0000256" key="1">
    <source>
        <dbReference type="SAM" id="MobiDB-lite"/>
    </source>
</evidence>
<proteinExistence type="predicted"/>
<keyword evidence="2" id="KW-0472">Membrane</keyword>
<name>A0A9D1NDG7_9FIRM</name>
<reference evidence="3" key="2">
    <citation type="journal article" date="2021" name="PeerJ">
        <title>Extensive microbial diversity within the chicken gut microbiome revealed by metagenomics and culture.</title>
        <authorList>
            <person name="Gilroy R."/>
            <person name="Ravi A."/>
            <person name="Getino M."/>
            <person name="Pursley I."/>
            <person name="Horton D.L."/>
            <person name="Alikhan N.F."/>
            <person name="Baker D."/>
            <person name="Gharbi K."/>
            <person name="Hall N."/>
            <person name="Watson M."/>
            <person name="Adriaenssens E.M."/>
            <person name="Foster-Nyarko E."/>
            <person name="Jarju S."/>
            <person name="Secka A."/>
            <person name="Antonio M."/>
            <person name="Oren A."/>
            <person name="Chaudhuri R.R."/>
            <person name="La Ragione R."/>
            <person name="Hildebrand F."/>
            <person name="Pallen M.J."/>
        </authorList>
    </citation>
    <scope>NUCLEOTIDE SEQUENCE</scope>
    <source>
        <strain evidence="3">CHK186-9395</strain>
    </source>
</reference>
<feature type="region of interest" description="Disordered" evidence="1">
    <location>
        <begin position="359"/>
        <end position="450"/>
    </location>
</feature>
<dbReference type="EMBL" id="DVOJ01000004">
    <property type="protein sequence ID" value="HIV01108.1"/>
    <property type="molecule type" value="Genomic_DNA"/>
</dbReference>
<reference evidence="3" key="1">
    <citation type="submission" date="2020-10" db="EMBL/GenBank/DDBJ databases">
        <authorList>
            <person name="Gilroy R."/>
        </authorList>
    </citation>
    <scope>NUCLEOTIDE SEQUENCE</scope>
    <source>
        <strain evidence="3">CHK186-9395</strain>
    </source>
</reference>
<evidence type="ECO:0000313" key="3">
    <source>
        <dbReference type="EMBL" id="HIV01108.1"/>
    </source>
</evidence>
<evidence type="ECO:0000256" key="2">
    <source>
        <dbReference type="SAM" id="Phobius"/>
    </source>
</evidence>
<gene>
    <name evidence="3" type="ORF">IAA62_00930</name>
</gene>
<feature type="transmembrane region" description="Helical" evidence="2">
    <location>
        <begin position="213"/>
        <end position="235"/>
    </location>
</feature>
<protein>
    <recommendedName>
        <fullName evidence="5">Signal peptidase I</fullName>
    </recommendedName>
</protein>